<feature type="non-terminal residue" evidence="1">
    <location>
        <position position="86"/>
    </location>
</feature>
<sequence length="86" mass="9142">MLPLRPLDDTAAAASDTTTIDPLSLLEGSKGETDTVAGMNGFVQLLDKPLRSSHRIRLSLPYIIAPTIPRDASSSSSMIHQTVPPS</sequence>
<evidence type="ECO:0000313" key="2">
    <source>
        <dbReference type="Proteomes" id="UP000308768"/>
    </source>
</evidence>
<proteinExistence type="predicted"/>
<name>A0A4U0V5F5_9PEZI</name>
<dbReference type="Proteomes" id="UP000308768">
    <property type="component" value="Unassembled WGS sequence"/>
</dbReference>
<comment type="caution">
    <text evidence="1">The sequence shown here is derived from an EMBL/GenBank/DDBJ whole genome shotgun (WGS) entry which is preliminary data.</text>
</comment>
<accession>A0A4U0V5F5</accession>
<organism evidence="1 2">
    <name type="scientific">Cryomyces minteri</name>
    <dbReference type="NCBI Taxonomy" id="331657"/>
    <lineage>
        <taxon>Eukaryota</taxon>
        <taxon>Fungi</taxon>
        <taxon>Dikarya</taxon>
        <taxon>Ascomycota</taxon>
        <taxon>Pezizomycotina</taxon>
        <taxon>Dothideomycetes</taxon>
        <taxon>Dothideomycetes incertae sedis</taxon>
        <taxon>Cryomyces</taxon>
    </lineage>
</organism>
<gene>
    <name evidence="1" type="ORF">B0A49_13847</name>
</gene>
<dbReference type="AlphaFoldDB" id="A0A4U0V5F5"/>
<reference evidence="1 2" key="1">
    <citation type="submission" date="2017-03" db="EMBL/GenBank/DDBJ databases">
        <title>Genomes of endolithic fungi from Antarctica.</title>
        <authorList>
            <person name="Coleine C."/>
            <person name="Masonjones S."/>
            <person name="Stajich J.E."/>
        </authorList>
    </citation>
    <scope>NUCLEOTIDE SEQUENCE [LARGE SCALE GENOMIC DNA]</scope>
    <source>
        <strain evidence="1 2">CCFEE 5187</strain>
    </source>
</reference>
<keyword evidence="2" id="KW-1185">Reference proteome</keyword>
<evidence type="ECO:0000313" key="1">
    <source>
        <dbReference type="EMBL" id="TKA43968.1"/>
    </source>
</evidence>
<dbReference type="EMBL" id="NAJN01003092">
    <property type="protein sequence ID" value="TKA43968.1"/>
    <property type="molecule type" value="Genomic_DNA"/>
</dbReference>
<protein>
    <submittedName>
        <fullName evidence="1">Uncharacterized protein</fullName>
    </submittedName>
</protein>